<dbReference type="Pfam" id="PF00561">
    <property type="entry name" value="Abhydrolase_1"/>
    <property type="match status" value="1"/>
</dbReference>
<proteinExistence type="predicted"/>
<reference evidence="2 3" key="1">
    <citation type="submission" date="2021-03" db="EMBL/GenBank/DDBJ databases">
        <title>Genome sequencing of Marinobacter sp. LPB0319.</title>
        <authorList>
            <person name="Kim J."/>
        </authorList>
    </citation>
    <scope>NUCLEOTIDE SEQUENCE [LARGE SCALE GENOMIC DNA]</scope>
    <source>
        <strain evidence="2 3">LPB0319</strain>
    </source>
</reference>
<feature type="domain" description="AB hydrolase-1" evidence="1">
    <location>
        <begin position="29"/>
        <end position="182"/>
    </location>
</feature>
<accession>A0ABX7MPL7</accession>
<protein>
    <submittedName>
        <fullName evidence="2">Alpha/beta hydrolase</fullName>
    </submittedName>
</protein>
<dbReference type="InterPro" id="IPR000073">
    <property type="entry name" value="AB_hydrolase_1"/>
</dbReference>
<evidence type="ECO:0000313" key="3">
    <source>
        <dbReference type="Proteomes" id="UP000663555"/>
    </source>
</evidence>
<sequence>MQIQDTMVSLGDGVSVEARRIRHNKPSGPTLVFLHESLGSIALWRRFPEQLAEATGLDALVFNRLGYGRSSDEVLPRPYDYLQQHGEHWLPRLLDTLAIDQVVLVGHSDGGSIALFAAGALGERVRALVTMAAHTYADHLTLKGIRDMTVKYRETDLRDKLWRYHGARTDELFTAWHTVWLDEAFQRHLDFSGALAAITCPSLIIQGDNDEYGLPQQVTDIAEGIGDTARAVFMADTGHAPHLEKPAQVGDLICDFLPSELARKSAVMS</sequence>
<dbReference type="PANTHER" id="PTHR43689:SF8">
    <property type="entry name" value="ALPHA_BETA-HYDROLASES SUPERFAMILY PROTEIN"/>
    <property type="match status" value="1"/>
</dbReference>
<dbReference type="InterPro" id="IPR029058">
    <property type="entry name" value="AB_hydrolase_fold"/>
</dbReference>
<evidence type="ECO:0000313" key="2">
    <source>
        <dbReference type="EMBL" id="QSP93314.1"/>
    </source>
</evidence>
<dbReference type="RefSeq" id="WP_206642539.1">
    <property type="nucleotide sequence ID" value="NZ_CP071247.1"/>
</dbReference>
<dbReference type="EMBL" id="CP071247">
    <property type="protein sequence ID" value="QSP93314.1"/>
    <property type="molecule type" value="Genomic_DNA"/>
</dbReference>
<dbReference type="SUPFAM" id="SSF53474">
    <property type="entry name" value="alpha/beta-Hydrolases"/>
    <property type="match status" value="1"/>
</dbReference>
<evidence type="ECO:0000259" key="1">
    <source>
        <dbReference type="Pfam" id="PF00561"/>
    </source>
</evidence>
<name>A0ABX7MPL7_9GAMM</name>
<keyword evidence="2" id="KW-0378">Hydrolase</keyword>
<dbReference type="Proteomes" id="UP000663555">
    <property type="component" value="Chromosome"/>
</dbReference>
<dbReference type="Gene3D" id="3.40.50.1820">
    <property type="entry name" value="alpha/beta hydrolase"/>
    <property type="match status" value="1"/>
</dbReference>
<organism evidence="2 3">
    <name type="scientific">Marinobacter salinisoli</name>
    <dbReference type="NCBI Taxonomy" id="2769486"/>
    <lineage>
        <taxon>Bacteria</taxon>
        <taxon>Pseudomonadati</taxon>
        <taxon>Pseudomonadota</taxon>
        <taxon>Gammaproteobacteria</taxon>
        <taxon>Pseudomonadales</taxon>
        <taxon>Marinobacteraceae</taxon>
        <taxon>Marinobacter</taxon>
    </lineage>
</organism>
<keyword evidence="3" id="KW-1185">Reference proteome</keyword>
<gene>
    <name evidence="2" type="ORF">LPB19_08690</name>
</gene>
<dbReference type="GO" id="GO:0016787">
    <property type="term" value="F:hydrolase activity"/>
    <property type="evidence" value="ECO:0007669"/>
    <property type="project" value="UniProtKB-KW"/>
</dbReference>
<dbReference type="PANTHER" id="PTHR43689">
    <property type="entry name" value="HYDROLASE"/>
    <property type="match status" value="1"/>
</dbReference>